<accession>A0ABQ3ZI62</accession>
<dbReference type="RefSeq" id="WP_203835485.1">
    <property type="nucleotide sequence ID" value="NZ_BAAATV010000004.1"/>
</dbReference>
<organism evidence="1 2">
    <name type="scientific">Winogradskya humida</name>
    <dbReference type="NCBI Taxonomy" id="113566"/>
    <lineage>
        <taxon>Bacteria</taxon>
        <taxon>Bacillati</taxon>
        <taxon>Actinomycetota</taxon>
        <taxon>Actinomycetes</taxon>
        <taxon>Micromonosporales</taxon>
        <taxon>Micromonosporaceae</taxon>
        <taxon>Winogradskya</taxon>
    </lineage>
</organism>
<gene>
    <name evidence="1" type="ORF">Ahu01nite_013110</name>
</gene>
<evidence type="ECO:0000313" key="2">
    <source>
        <dbReference type="Proteomes" id="UP000603200"/>
    </source>
</evidence>
<dbReference type="Proteomes" id="UP000603200">
    <property type="component" value="Unassembled WGS sequence"/>
</dbReference>
<reference evidence="1 2" key="1">
    <citation type="submission" date="2021-01" db="EMBL/GenBank/DDBJ databases">
        <title>Whole genome shotgun sequence of Actinoplanes humidus NBRC 14915.</title>
        <authorList>
            <person name="Komaki H."/>
            <person name="Tamura T."/>
        </authorList>
    </citation>
    <scope>NUCLEOTIDE SEQUENCE [LARGE SCALE GENOMIC DNA]</scope>
    <source>
        <strain evidence="1 2">NBRC 14915</strain>
    </source>
</reference>
<keyword evidence="2" id="KW-1185">Reference proteome</keyword>
<sequence length="343" mass="36178">MHLASEQAALAAAGVSPQRFTLPHATIILGDQALVVIVDAGDRPGATAVRDAGEIVLSGVLPGPVGSGLGYFNADGARLVLAYIRLPDGLLPVGPARVASLSGTHDGIVFGAALRPATRLTYDQLDLVRPAPAVPLEDTAWLDLMRTDRIAALRAFIATWHAATPAGPVAYAPPTDAPEPLRTLYEAAEGRKSVLGAQNFLRPPAELTTDNGWVAFADENQGAFVLEHRTGDPDPVVRDEIETLSGVLLQFVLFEASFTSPMTVSGFLSDDELARLTALLRRVPLGPASWIGGPARLYAGPGLIVAADRTGDPDGQLVTVGANHRAALRPLRDLDLPWFDYDG</sequence>
<comment type="caution">
    <text evidence="1">The sequence shown here is derived from an EMBL/GenBank/DDBJ whole genome shotgun (WGS) entry which is preliminary data.</text>
</comment>
<protein>
    <submittedName>
        <fullName evidence="1">Uncharacterized protein</fullName>
    </submittedName>
</protein>
<dbReference type="EMBL" id="BOMN01000016">
    <property type="protein sequence ID" value="GIE18209.1"/>
    <property type="molecule type" value="Genomic_DNA"/>
</dbReference>
<proteinExistence type="predicted"/>
<name>A0ABQ3ZI62_9ACTN</name>
<evidence type="ECO:0000313" key="1">
    <source>
        <dbReference type="EMBL" id="GIE18209.1"/>
    </source>
</evidence>